<organism evidence="1 2">
    <name type="scientific">Actinocorallia aurantiaca</name>
    <dbReference type="NCBI Taxonomy" id="46204"/>
    <lineage>
        <taxon>Bacteria</taxon>
        <taxon>Bacillati</taxon>
        <taxon>Actinomycetota</taxon>
        <taxon>Actinomycetes</taxon>
        <taxon>Streptosporangiales</taxon>
        <taxon>Thermomonosporaceae</taxon>
        <taxon>Actinocorallia</taxon>
    </lineage>
</organism>
<evidence type="ECO:0008006" key="3">
    <source>
        <dbReference type="Google" id="ProtNLM"/>
    </source>
</evidence>
<evidence type="ECO:0000313" key="2">
    <source>
        <dbReference type="Proteomes" id="UP001501842"/>
    </source>
</evidence>
<proteinExistence type="predicted"/>
<keyword evidence="2" id="KW-1185">Reference proteome</keyword>
<comment type="caution">
    <text evidence="1">The sequence shown here is derived from an EMBL/GenBank/DDBJ whole genome shotgun (WGS) entry which is preliminary data.</text>
</comment>
<dbReference type="Gene3D" id="3.40.50.10630">
    <property type="entry name" value="Uracil-DNA glycosylase-like"/>
    <property type="match status" value="1"/>
</dbReference>
<sequence length="348" mass="37605">MTTASELTRQARLPSSARKIRPPFAIDPTMCFYSPQENVDSLQHPRVAEWLDFVRREWTPSAVPGAEAGRIAVLIPCTKYKPYPTSREHRGINAALLAAGWEPSGGDIPGGLAECLEPGEDPRLLDVSPMVRDGWVLDRFVVSEPLALVPYEHVYHWRGEQSPAASYDDPGLFESRGTSVTPYRTDSTATPASDGTWRWGPGEREAYADMHNALVEVLATALGRFGSAYAGIGAWVSPGLTHVSFLADLARRRTDGIPASRRGLTGAKPLTGVLDLLPGVLTLMPTRPQLDTAFEALAARLAEQGRSSSPGSARSVFARGDGRDTPLALPETLVHLTGWIDGVTEGRS</sequence>
<protein>
    <recommendedName>
        <fullName evidence="3">DUF5591 domain-containing protein</fullName>
    </recommendedName>
</protein>
<dbReference type="RefSeq" id="WP_344448607.1">
    <property type="nucleotide sequence ID" value="NZ_BAAATZ010000003.1"/>
</dbReference>
<name>A0ABP6GAC0_9ACTN</name>
<reference evidence="2" key="1">
    <citation type="journal article" date="2019" name="Int. J. Syst. Evol. Microbiol.">
        <title>The Global Catalogue of Microorganisms (GCM) 10K type strain sequencing project: providing services to taxonomists for standard genome sequencing and annotation.</title>
        <authorList>
            <consortium name="The Broad Institute Genomics Platform"/>
            <consortium name="The Broad Institute Genome Sequencing Center for Infectious Disease"/>
            <person name="Wu L."/>
            <person name="Ma J."/>
        </authorList>
    </citation>
    <scope>NUCLEOTIDE SEQUENCE [LARGE SCALE GENOMIC DNA]</scope>
    <source>
        <strain evidence="2">JCM 8201</strain>
    </source>
</reference>
<dbReference type="Proteomes" id="UP001501842">
    <property type="component" value="Unassembled WGS sequence"/>
</dbReference>
<dbReference type="SUPFAM" id="SSF52141">
    <property type="entry name" value="Uracil-DNA glycosylase-like"/>
    <property type="match status" value="1"/>
</dbReference>
<dbReference type="InterPro" id="IPR036895">
    <property type="entry name" value="Uracil-DNA_glycosylase-like_sf"/>
</dbReference>
<gene>
    <name evidence="1" type="ORF">GCM10010439_06620</name>
</gene>
<dbReference type="EMBL" id="BAAATZ010000003">
    <property type="protein sequence ID" value="GAA2719907.1"/>
    <property type="molecule type" value="Genomic_DNA"/>
</dbReference>
<accession>A0ABP6GAC0</accession>
<evidence type="ECO:0000313" key="1">
    <source>
        <dbReference type="EMBL" id="GAA2719907.1"/>
    </source>
</evidence>